<dbReference type="InterPro" id="IPR029058">
    <property type="entry name" value="AB_hydrolase_fold"/>
</dbReference>
<comment type="caution">
    <text evidence="3">The sequence shown here is derived from an EMBL/GenBank/DDBJ whole genome shotgun (WGS) entry which is preliminary data.</text>
</comment>
<dbReference type="Proteomes" id="UP000807353">
    <property type="component" value="Unassembled WGS sequence"/>
</dbReference>
<keyword evidence="4" id="KW-1185">Reference proteome</keyword>
<feature type="region of interest" description="Disordered" evidence="1">
    <location>
        <begin position="447"/>
        <end position="470"/>
    </location>
</feature>
<feature type="compositionally biased region" description="Basic and acidic residues" evidence="1">
    <location>
        <begin position="314"/>
        <end position="337"/>
    </location>
</feature>
<evidence type="ECO:0000313" key="3">
    <source>
        <dbReference type="EMBL" id="KAF9464083.1"/>
    </source>
</evidence>
<proteinExistence type="predicted"/>
<organism evidence="3 4">
    <name type="scientific">Collybia nuda</name>
    <dbReference type="NCBI Taxonomy" id="64659"/>
    <lineage>
        <taxon>Eukaryota</taxon>
        <taxon>Fungi</taxon>
        <taxon>Dikarya</taxon>
        <taxon>Basidiomycota</taxon>
        <taxon>Agaricomycotina</taxon>
        <taxon>Agaricomycetes</taxon>
        <taxon>Agaricomycetidae</taxon>
        <taxon>Agaricales</taxon>
        <taxon>Tricholomatineae</taxon>
        <taxon>Clitocybaceae</taxon>
        <taxon>Collybia</taxon>
    </lineage>
</organism>
<feature type="domain" description="T6SS Phospholipase effector Tle1-like catalytic" evidence="2">
    <location>
        <begin position="78"/>
        <end position="389"/>
    </location>
</feature>
<feature type="region of interest" description="Disordered" evidence="1">
    <location>
        <begin position="1"/>
        <end position="31"/>
    </location>
</feature>
<dbReference type="Pfam" id="PF09994">
    <property type="entry name" value="T6SS_Tle1-like_cat"/>
    <property type="match status" value="1"/>
</dbReference>
<dbReference type="EMBL" id="MU150257">
    <property type="protein sequence ID" value="KAF9464083.1"/>
    <property type="molecule type" value="Genomic_DNA"/>
</dbReference>
<protein>
    <recommendedName>
        <fullName evidence="2">T6SS Phospholipase effector Tle1-like catalytic domain-containing protein</fullName>
    </recommendedName>
</protein>
<accession>A0A9P5Y884</accession>
<evidence type="ECO:0000259" key="2">
    <source>
        <dbReference type="Pfam" id="PF09994"/>
    </source>
</evidence>
<name>A0A9P5Y884_9AGAR</name>
<dbReference type="SUPFAM" id="SSF53474">
    <property type="entry name" value="alpha/beta-Hydrolases"/>
    <property type="match status" value="1"/>
</dbReference>
<gene>
    <name evidence="3" type="ORF">BDZ94DRAFT_1257527</name>
</gene>
<reference evidence="3" key="1">
    <citation type="submission" date="2020-11" db="EMBL/GenBank/DDBJ databases">
        <authorList>
            <consortium name="DOE Joint Genome Institute"/>
            <person name="Ahrendt S."/>
            <person name="Riley R."/>
            <person name="Andreopoulos W."/>
            <person name="Labutti K."/>
            <person name="Pangilinan J."/>
            <person name="Ruiz-Duenas F.J."/>
            <person name="Barrasa J.M."/>
            <person name="Sanchez-Garcia M."/>
            <person name="Camarero S."/>
            <person name="Miyauchi S."/>
            <person name="Serrano A."/>
            <person name="Linde D."/>
            <person name="Babiker R."/>
            <person name="Drula E."/>
            <person name="Ayuso-Fernandez I."/>
            <person name="Pacheco R."/>
            <person name="Padilla G."/>
            <person name="Ferreira P."/>
            <person name="Barriuso J."/>
            <person name="Kellner H."/>
            <person name="Castanera R."/>
            <person name="Alfaro M."/>
            <person name="Ramirez L."/>
            <person name="Pisabarro A.G."/>
            <person name="Kuo A."/>
            <person name="Tritt A."/>
            <person name="Lipzen A."/>
            <person name="He G."/>
            <person name="Yan M."/>
            <person name="Ng V."/>
            <person name="Cullen D."/>
            <person name="Martin F."/>
            <person name="Rosso M.-N."/>
            <person name="Henrissat B."/>
            <person name="Hibbett D."/>
            <person name="Martinez A.T."/>
            <person name="Grigoriev I.V."/>
        </authorList>
    </citation>
    <scope>NUCLEOTIDE SEQUENCE</scope>
    <source>
        <strain evidence="3">CBS 247.69</strain>
    </source>
</reference>
<dbReference type="PANTHER" id="PTHR33840">
    <property type="match status" value="1"/>
</dbReference>
<feature type="region of interest" description="Disordered" evidence="1">
    <location>
        <begin position="287"/>
        <end position="337"/>
    </location>
</feature>
<feature type="compositionally biased region" description="Polar residues" evidence="1">
    <location>
        <begin position="1"/>
        <end position="18"/>
    </location>
</feature>
<dbReference type="PANTHER" id="PTHR33840:SF2">
    <property type="entry name" value="TLE1 PHOSPHOLIPASE DOMAIN-CONTAINING PROTEIN"/>
    <property type="match status" value="1"/>
</dbReference>
<evidence type="ECO:0000313" key="4">
    <source>
        <dbReference type="Proteomes" id="UP000807353"/>
    </source>
</evidence>
<sequence length="577" mass="65285">MSIQHSLEPTGVSTTNTVVDRDSSDARPALGSAFSGKTLTISAPDPVDVHGVRHTHTREDTLDPRLAPSIIPPEHPHRTLVLCFDGTGDQFDADNSNIVQLVSLLKKNDRQKQMVYYQAGIGTYTSPKVVTPFMSSVSKTLDQMFAWNLDAHVMGGYEFLMQNYVEGDRICIFGFSRGAYTARSLAGMIHKVGLLPADNFQQVPFAYKMYTRADDIGWEQSNAFKAAFSIDVDIEFLGVWDTVSSVGLIPKRLPFTTSNTIVRTFRHAVALDERRAKFKANLWNRPSPEEEQLGLPTMTDKPVGGSPIPFIRGLKKDKSQKRESSGSSEEKEERELSNFERIYSEKNNSTTDIEEVWFSGCHCDVGGGSVSNKTRNSLARIPLRWMVRECFRKNSGIMFHAHRLRDIGLDPTTLYPFVTPRPPPLPVGSLTVEKISLPSRIKRMFSHFRGHPPPDISSSTSTSSTEKKSDIDAVIRTEEEEDLYDSMSPIYDQLCLQRIWWLLEIIPLNLRYQKGDNQWVDSVTINMAAPRFIPKQKDRGFKVHRTVKQRMDAAYPASRKKKYMPKPEFKVDPTWVD</sequence>
<dbReference type="InterPro" id="IPR018712">
    <property type="entry name" value="Tle1-like_cat"/>
</dbReference>
<dbReference type="AlphaFoldDB" id="A0A9P5Y884"/>
<evidence type="ECO:0000256" key="1">
    <source>
        <dbReference type="SAM" id="MobiDB-lite"/>
    </source>
</evidence>
<dbReference type="OrthoDB" id="3162439at2759"/>